<name>A0A1G7GE90_9BACT</name>
<evidence type="ECO:0000313" key="8">
    <source>
        <dbReference type="EMBL" id="SDE86329.1"/>
    </source>
</evidence>
<evidence type="ECO:0000256" key="5">
    <source>
        <dbReference type="ARBA" id="ARBA00048542"/>
    </source>
</evidence>
<keyword evidence="1 6" id="KW-0285">Flavoprotein</keyword>
<dbReference type="AlphaFoldDB" id="A0A1G7GE90"/>
<dbReference type="OrthoDB" id="9805013at2"/>
<dbReference type="GO" id="GO:0016652">
    <property type="term" value="F:oxidoreductase activity, acting on NAD(P)H as acceptor"/>
    <property type="evidence" value="ECO:0007669"/>
    <property type="project" value="UniProtKB-UniRule"/>
</dbReference>
<feature type="binding site" evidence="6">
    <location>
        <position position="10"/>
    </location>
    <ligand>
        <name>FMN</name>
        <dbReference type="ChEBI" id="CHEBI:58210"/>
    </ligand>
</feature>
<evidence type="ECO:0000256" key="4">
    <source>
        <dbReference type="ARBA" id="ARBA00023027"/>
    </source>
</evidence>
<evidence type="ECO:0000259" key="7">
    <source>
        <dbReference type="Pfam" id="PF02525"/>
    </source>
</evidence>
<evidence type="ECO:0000256" key="3">
    <source>
        <dbReference type="ARBA" id="ARBA00023002"/>
    </source>
</evidence>
<dbReference type="InterPro" id="IPR029039">
    <property type="entry name" value="Flavoprotein-like_sf"/>
</dbReference>
<dbReference type="InterPro" id="IPR003680">
    <property type="entry name" value="Flavodoxin_fold"/>
</dbReference>
<comment type="subunit">
    <text evidence="6">Homodimer.</text>
</comment>
<dbReference type="PANTHER" id="PTHR43741:SF4">
    <property type="entry name" value="FMN-DEPENDENT NADH:QUINONE OXIDOREDUCTASE"/>
    <property type="match status" value="1"/>
</dbReference>
<comment type="function">
    <text evidence="6">Also exhibits azoreductase activity. Catalyzes the reductive cleavage of the azo bond in aromatic azo compounds to the corresponding amines.</text>
</comment>
<dbReference type="Gene3D" id="3.40.50.360">
    <property type="match status" value="1"/>
</dbReference>
<keyword evidence="3 6" id="KW-0560">Oxidoreductase</keyword>
<dbReference type="STRING" id="659014.SAMN04487996_107221"/>
<dbReference type="GO" id="GO:0016655">
    <property type="term" value="F:oxidoreductase activity, acting on NAD(P)H, quinone or similar compound as acceptor"/>
    <property type="evidence" value="ECO:0007669"/>
    <property type="project" value="InterPro"/>
</dbReference>
<dbReference type="Pfam" id="PF02525">
    <property type="entry name" value="Flavodoxin_2"/>
    <property type="match status" value="1"/>
</dbReference>
<evidence type="ECO:0000256" key="2">
    <source>
        <dbReference type="ARBA" id="ARBA00022643"/>
    </source>
</evidence>
<reference evidence="9" key="1">
    <citation type="submission" date="2016-10" db="EMBL/GenBank/DDBJ databases">
        <authorList>
            <person name="Varghese N."/>
            <person name="Submissions S."/>
        </authorList>
    </citation>
    <scope>NUCLEOTIDE SEQUENCE [LARGE SCALE GENOMIC DNA]</scope>
    <source>
        <strain evidence="9">DSM 25329</strain>
    </source>
</reference>
<evidence type="ECO:0000256" key="6">
    <source>
        <dbReference type="HAMAP-Rule" id="MF_01216"/>
    </source>
</evidence>
<comment type="function">
    <text evidence="6">Quinone reductase that provides resistance to thiol-specific stress caused by electrophilic quinones.</text>
</comment>
<dbReference type="InterPro" id="IPR050104">
    <property type="entry name" value="FMN-dep_NADH:Q_OxRdtase_AzoR1"/>
</dbReference>
<dbReference type="EC" id="1.7.1.17" evidence="6"/>
<dbReference type="PANTHER" id="PTHR43741">
    <property type="entry name" value="FMN-DEPENDENT NADH-AZOREDUCTASE 1"/>
    <property type="match status" value="1"/>
</dbReference>
<comment type="caution">
    <text evidence="6">Lacks conserved residue(s) required for the propagation of feature annotation.</text>
</comment>
<keyword evidence="4 6" id="KW-0520">NAD</keyword>
<dbReference type="GO" id="GO:0009055">
    <property type="term" value="F:electron transfer activity"/>
    <property type="evidence" value="ECO:0007669"/>
    <property type="project" value="UniProtKB-UniRule"/>
</dbReference>
<dbReference type="SUPFAM" id="SSF52218">
    <property type="entry name" value="Flavoproteins"/>
    <property type="match status" value="1"/>
</dbReference>
<dbReference type="Proteomes" id="UP000198748">
    <property type="component" value="Unassembled WGS sequence"/>
</dbReference>
<dbReference type="RefSeq" id="WP_090150700.1">
    <property type="nucleotide sequence ID" value="NZ_FNAN01000007.1"/>
</dbReference>
<comment type="catalytic activity">
    <reaction evidence="5">
        <text>N,N-dimethyl-1,4-phenylenediamine + anthranilate + 2 NAD(+) = 2-(4-dimethylaminophenyl)diazenylbenzoate + 2 NADH + 2 H(+)</text>
        <dbReference type="Rhea" id="RHEA:55872"/>
        <dbReference type="ChEBI" id="CHEBI:15378"/>
        <dbReference type="ChEBI" id="CHEBI:15783"/>
        <dbReference type="ChEBI" id="CHEBI:16567"/>
        <dbReference type="ChEBI" id="CHEBI:57540"/>
        <dbReference type="ChEBI" id="CHEBI:57945"/>
        <dbReference type="ChEBI" id="CHEBI:71579"/>
        <dbReference type="EC" id="1.7.1.17"/>
    </reaction>
    <physiologicalReaction direction="right-to-left" evidence="5">
        <dbReference type="Rhea" id="RHEA:55874"/>
    </physiologicalReaction>
</comment>
<comment type="similarity">
    <text evidence="6">Belongs to the azoreductase type 1 family.</text>
</comment>
<evidence type="ECO:0000256" key="1">
    <source>
        <dbReference type="ARBA" id="ARBA00022630"/>
    </source>
</evidence>
<proteinExistence type="inferred from homology"/>
<keyword evidence="9" id="KW-1185">Reference proteome</keyword>
<comment type="catalytic activity">
    <reaction evidence="6">
        <text>2 a quinone + NADH + H(+) = 2 a 1,4-benzosemiquinone + NAD(+)</text>
        <dbReference type="Rhea" id="RHEA:65952"/>
        <dbReference type="ChEBI" id="CHEBI:15378"/>
        <dbReference type="ChEBI" id="CHEBI:57540"/>
        <dbReference type="ChEBI" id="CHEBI:57945"/>
        <dbReference type="ChEBI" id="CHEBI:132124"/>
        <dbReference type="ChEBI" id="CHEBI:134225"/>
    </reaction>
</comment>
<dbReference type="EC" id="1.6.5.-" evidence="6"/>
<keyword evidence="2 6" id="KW-0288">FMN</keyword>
<gene>
    <name evidence="6" type="primary">azoR</name>
    <name evidence="8" type="ORF">SAMN04487996_107221</name>
</gene>
<dbReference type="HAMAP" id="MF_01216">
    <property type="entry name" value="Azoreductase_type1"/>
    <property type="match status" value="1"/>
</dbReference>
<organism evidence="8 9">
    <name type="scientific">Dyadobacter soli</name>
    <dbReference type="NCBI Taxonomy" id="659014"/>
    <lineage>
        <taxon>Bacteria</taxon>
        <taxon>Pseudomonadati</taxon>
        <taxon>Bacteroidota</taxon>
        <taxon>Cytophagia</taxon>
        <taxon>Cytophagales</taxon>
        <taxon>Spirosomataceae</taxon>
        <taxon>Dyadobacter</taxon>
    </lineage>
</organism>
<dbReference type="InterPro" id="IPR023048">
    <property type="entry name" value="NADH:quinone_OxRdtase_FMN_depd"/>
</dbReference>
<dbReference type="EMBL" id="FNAN01000007">
    <property type="protein sequence ID" value="SDE86329.1"/>
    <property type="molecule type" value="Genomic_DNA"/>
</dbReference>
<accession>A0A1G7GE90</accession>
<sequence length="197" mass="21770">MKKALHITSSARGGLSFSRGLSMAIIQKLTDRKEVGVVVERDLVQSPPPLLDEVLIGEFYKQPDSVGEEARHLLAYADAIFSEIDQADVIVISTPMHNLGVSAHLKAWLDQLVRVGLTYKFNEDGTKSGCFKNKKVYLAIASGGKMAFWPEGYEFIESYIKAVFGAYTGITDVTTYRIEGTAMGIADVDYQEILRDL</sequence>
<feature type="domain" description="Flavodoxin-like fold" evidence="7">
    <location>
        <begin position="2"/>
        <end position="187"/>
    </location>
</feature>
<feature type="binding site" evidence="6">
    <location>
        <begin position="16"/>
        <end position="18"/>
    </location>
    <ligand>
        <name>FMN</name>
        <dbReference type="ChEBI" id="CHEBI:58210"/>
    </ligand>
</feature>
<comment type="cofactor">
    <cofactor evidence="6">
        <name>FMN</name>
        <dbReference type="ChEBI" id="CHEBI:58210"/>
    </cofactor>
    <text evidence="6">Binds 1 FMN per subunit.</text>
</comment>
<dbReference type="GO" id="GO:0010181">
    <property type="term" value="F:FMN binding"/>
    <property type="evidence" value="ECO:0007669"/>
    <property type="project" value="UniProtKB-UniRule"/>
</dbReference>
<protein>
    <recommendedName>
        <fullName evidence="6">FMN dependent NADH:quinone oxidoreductase</fullName>
        <ecNumber evidence="6">1.6.5.-</ecNumber>
    </recommendedName>
    <alternativeName>
        <fullName evidence="6">Azo-dye reductase</fullName>
    </alternativeName>
    <alternativeName>
        <fullName evidence="6">FMN-dependent NADH-azo compound oxidoreductase</fullName>
    </alternativeName>
    <alternativeName>
        <fullName evidence="6">FMN-dependent NADH-azoreductase</fullName>
        <ecNumber evidence="6">1.7.1.17</ecNumber>
    </alternativeName>
</protein>
<evidence type="ECO:0000313" key="9">
    <source>
        <dbReference type="Proteomes" id="UP000198748"/>
    </source>
</evidence>